<dbReference type="EMBL" id="CP042430">
    <property type="protein sequence ID" value="QEC48358.1"/>
    <property type="molecule type" value="Genomic_DNA"/>
</dbReference>
<dbReference type="GO" id="GO:0016791">
    <property type="term" value="F:phosphatase activity"/>
    <property type="evidence" value="ECO:0007669"/>
    <property type="project" value="TreeGrafter"/>
</dbReference>
<evidence type="ECO:0000313" key="4">
    <source>
        <dbReference type="Proteomes" id="UP000321805"/>
    </source>
</evidence>
<evidence type="ECO:0000259" key="2">
    <source>
        <dbReference type="Pfam" id="PF12850"/>
    </source>
</evidence>
<dbReference type="PANTHER" id="PTHR42850:SF2">
    <property type="entry name" value="BLL5683 PROTEIN"/>
    <property type="match status" value="1"/>
</dbReference>
<dbReference type="InterPro" id="IPR024654">
    <property type="entry name" value="Calcineurin-like_PHP_lpxH"/>
</dbReference>
<protein>
    <submittedName>
        <fullName evidence="3">Metallophosphoesterase</fullName>
    </submittedName>
</protein>
<keyword evidence="4" id="KW-1185">Reference proteome</keyword>
<dbReference type="PANTHER" id="PTHR42850">
    <property type="entry name" value="METALLOPHOSPHOESTERASE"/>
    <property type="match status" value="1"/>
</dbReference>
<accession>A0A5B8U691</accession>
<name>A0A5B8U691_9ACTN</name>
<dbReference type="InterPro" id="IPR050126">
    <property type="entry name" value="Ap4A_hydrolase"/>
</dbReference>
<sequence>MPEAPPVTTARRPVKFSWSSHMAASRSGEGTAFAQPYGCVILVRVDILALYDIHGNVDALTAVLADPRTAGPDAVVVGGDAVPGPFAAQALERLDALGPPVHWVRGNGEREVGAAVGAPAPDPGDAVAVTAALSAAAVGDERARALGALPLTAVLDGVRFCHASPRRDDELLTPLSPPARWAQALEGVTEEALVVAGHTHRQDDRRVGAVRFVNAGSVGLPYEGDGAARWLWIADGTPHLRRTAYDAAGAGARMLEAGWPDEDSVRAALVAPLPADEITRLFEEQARGRARGV</sequence>
<gene>
    <name evidence="3" type="ORF">FSW04_12790</name>
</gene>
<dbReference type="AlphaFoldDB" id="A0A5B8U691"/>
<feature type="domain" description="Calcineurin-like phosphoesterase" evidence="2">
    <location>
        <begin position="47"/>
        <end position="225"/>
    </location>
</feature>
<dbReference type="Gene3D" id="3.60.21.10">
    <property type="match status" value="1"/>
</dbReference>
<evidence type="ECO:0000313" key="3">
    <source>
        <dbReference type="EMBL" id="QEC48358.1"/>
    </source>
</evidence>
<dbReference type="KEGG" id="bsol:FSW04_12790"/>
<dbReference type="GO" id="GO:0005737">
    <property type="term" value="C:cytoplasm"/>
    <property type="evidence" value="ECO:0007669"/>
    <property type="project" value="TreeGrafter"/>
</dbReference>
<dbReference type="Pfam" id="PF12850">
    <property type="entry name" value="Metallophos_2"/>
    <property type="match status" value="1"/>
</dbReference>
<reference evidence="3 4" key="1">
    <citation type="journal article" date="2018" name="J. Microbiol.">
        <title>Baekduia soli gen. nov., sp. nov., a novel bacterium isolated from the soil of Baekdu Mountain and proposal of a novel family name, Baekduiaceae fam. nov.</title>
        <authorList>
            <person name="An D.S."/>
            <person name="Siddiqi M.Z."/>
            <person name="Kim K.H."/>
            <person name="Yu H.S."/>
            <person name="Im W.T."/>
        </authorList>
    </citation>
    <scope>NUCLEOTIDE SEQUENCE [LARGE SCALE GENOMIC DNA]</scope>
    <source>
        <strain evidence="3 4">BR7-21</strain>
    </source>
</reference>
<dbReference type="SUPFAM" id="SSF56300">
    <property type="entry name" value="Metallo-dependent phosphatases"/>
    <property type="match status" value="1"/>
</dbReference>
<organism evidence="3 4">
    <name type="scientific">Baekduia soli</name>
    <dbReference type="NCBI Taxonomy" id="496014"/>
    <lineage>
        <taxon>Bacteria</taxon>
        <taxon>Bacillati</taxon>
        <taxon>Actinomycetota</taxon>
        <taxon>Thermoleophilia</taxon>
        <taxon>Solirubrobacterales</taxon>
        <taxon>Baekduiaceae</taxon>
        <taxon>Baekduia</taxon>
    </lineage>
</organism>
<proteinExistence type="inferred from homology"/>
<dbReference type="InterPro" id="IPR029052">
    <property type="entry name" value="Metallo-depent_PP-like"/>
</dbReference>
<dbReference type="CDD" id="cd00838">
    <property type="entry name" value="MPP_superfamily"/>
    <property type="match status" value="1"/>
</dbReference>
<comment type="similarity">
    <text evidence="1">Belongs to the metallophosphoesterase superfamily. YfcE family.</text>
</comment>
<dbReference type="OrthoDB" id="9813918at2"/>
<evidence type="ECO:0000256" key="1">
    <source>
        <dbReference type="ARBA" id="ARBA00008950"/>
    </source>
</evidence>
<dbReference type="Proteomes" id="UP000321805">
    <property type="component" value="Chromosome"/>
</dbReference>